<protein>
    <submittedName>
        <fullName evidence="1">Uncharacterized protein</fullName>
    </submittedName>
</protein>
<dbReference type="STRING" id="157783.LK03_14780"/>
<reference evidence="1 2" key="1">
    <citation type="submission" date="2014-09" db="EMBL/GenBank/DDBJ databases">
        <authorList>
            <person name="Chan K.-G."/>
        </authorList>
    </citation>
    <scope>NUCLEOTIDE SEQUENCE [LARGE SCALE GENOMIC DNA]</scope>
    <source>
        <strain evidence="1 2">ND07</strain>
    </source>
</reference>
<dbReference type="EMBL" id="CP009455">
    <property type="protein sequence ID" value="AIR90475.1"/>
    <property type="molecule type" value="Genomic_DNA"/>
</dbReference>
<dbReference type="RefSeq" id="WP_038413066.1">
    <property type="nucleotide sequence ID" value="NZ_CP009455.1"/>
</dbReference>
<dbReference type="KEGG" id="psw:LK03_14780"/>
<organism evidence="1 2">
    <name type="scientific">Pseudomonas cremoricolorata</name>
    <dbReference type="NCBI Taxonomy" id="157783"/>
    <lineage>
        <taxon>Bacteria</taxon>
        <taxon>Pseudomonadati</taxon>
        <taxon>Pseudomonadota</taxon>
        <taxon>Gammaproteobacteria</taxon>
        <taxon>Pseudomonadales</taxon>
        <taxon>Pseudomonadaceae</taxon>
        <taxon>Pseudomonas</taxon>
    </lineage>
</organism>
<keyword evidence="2" id="KW-1185">Reference proteome</keyword>
<proteinExistence type="predicted"/>
<dbReference type="Proteomes" id="UP000029493">
    <property type="component" value="Chromosome"/>
</dbReference>
<accession>A0A089WMD4</accession>
<evidence type="ECO:0000313" key="2">
    <source>
        <dbReference type="Proteomes" id="UP000029493"/>
    </source>
</evidence>
<gene>
    <name evidence="1" type="ORF">LK03_14780</name>
</gene>
<dbReference type="OrthoDB" id="9853028at2"/>
<name>A0A089WMD4_9PSED</name>
<evidence type="ECO:0000313" key="1">
    <source>
        <dbReference type="EMBL" id="AIR90475.1"/>
    </source>
</evidence>
<sequence length="66" mass="7344">MRKIIYRINRWLPFGGLPIARVQHGRNTCTLYRNGWVVISDGKSTDALPVNFTSQALVEASAAELA</sequence>
<dbReference type="AlphaFoldDB" id="A0A089WMD4"/>